<evidence type="ECO:0000256" key="6">
    <source>
        <dbReference type="ARBA" id="ARBA00023004"/>
    </source>
</evidence>
<dbReference type="PANTHER" id="PTHR33711">
    <property type="entry name" value="DIOXYGENASE, PUTATIVE (AFU_ORTHOLOGUE AFUA_2G02910)-RELATED"/>
    <property type="match status" value="1"/>
</dbReference>
<proteinExistence type="inferred from homology"/>
<comment type="caution">
    <text evidence="8">The sequence shown here is derived from an EMBL/GenBank/DDBJ whole genome shotgun (WGS) entry which is preliminary data.</text>
</comment>
<evidence type="ECO:0000313" key="8">
    <source>
        <dbReference type="EMBL" id="GHE80635.1"/>
    </source>
</evidence>
<dbReference type="EMBL" id="BNAU01000001">
    <property type="protein sequence ID" value="GHE80635.1"/>
    <property type="molecule type" value="Genomic_DNA"/>
</dbReference>
<dbReference type="InterPro" id="IPR050770">
    <property type="entry name" value="Intradiol_RC_Dioxygenase"/>
</dbReference>
<keyword evidence="6" id="KW-0408">Iron</keyword>
<dbReference type="SUPFAM" id="SSF49482">
    <property type="entry name" value="Aromatic compound dioxygenase"/>
    <property type="match status" value="1"/>
</dbReference>
<dbReference type="InterPro" id="IPR015889">
    <property type="entry name" value="Intradiol_dOase_core"/>
</dbReference>
<evidence type="ECO:0000256" key="1">
    <source>
        <dbReference type="ARBA" id="ARBA00001965"/>
    </source>
</evidence>
<sequence>MTANKTELFSEARSAEVVEAAFAGTPDPRLRQIVTALVRHLHAFAKEVELTLAELDAGIEFLTRTGQKCDEVRQEFILLSDVLGLSMLVDSIANRAPAGATESTVLGPFHMVDSPPRQLGDTISLAPGGEPTLVTGQVLSADGATLGGALVDVWQADEKGFYDVQVPGEVPERNLRGLFTCDQHGRFAFRTILPAPYPIPHDGPVGALLAATGRHPYRPAHIHFIAGAEGHAPLTTHVFVAGSPYLESDAVFGVKDSLVIDFPLTDDEELAAAHGLPVPFHHAHVELRLRAAG</sequence>
<name>A0ABQ3IEI1_9PSEU</name>
<evidence type="ECO:0000256" key="2">
    <source>
        <dbReference type="ARBA" id="ARBA00007825"/>
    </source>
</evidence>
<evidence type="ECO:0000256" key="3">
    <source>
        <dbReference type="ARBA" id="ARBA00022723"/>
    </source>
</evidence>
<gene>
    <name evidence="8" type="ORF">GCM10017786_08540</name>
</gene>
<dbReference type="PROSITE" id="PS00083">
    <property type="entry name" value="INTRADIOL_DIOXYGENAS"/>
    <property type="match status" value="1"/>
</dbReference>
<evidence type="ECO:0000256" key="5">
    <source>
        <dbReference type="ARBA" id="ARBA00023002"/>
    </source>
</evidence>
<dbReference type="Proteomes" id="UP000605897">
    <property type="component" value="Unassembled WGS sequence"/>
</dbReference>
<accession>A0ABQ3IEI1</accession>
<reference evidence="9" key="1">
    <citation type="journal article" date="2019" name="Int. J. Syst. Evol. Microbiol.">
        <title>The Global Catalogue of Microorganisms (GCM) 10K type strain sequencing project: providing services to taxonomists for standard genome sequencing and annotation.</title>
        <authorList>
            <consortium name="The Broad Institute Genomics Platform"/>
            <consortium name="The Broad Institute Genome Sequencing Center for Infectious Disease"/>
            <person name="Wu L."/>
            <person name="Ma J."/>
        </authorList>
    </citation>
    <scope>NUCLEOTIDE SEQUENCE [LARGE SCALE GENOMIC DNA]</scope>
    <source>
        <strain evidence="9">CGMCC 4.7677</strain>
    </source>
</reference>
<dbReference type="RefSeq" id="WP_191243141.1">
    <property type="nucleotide sequence ID" value="NZ_BNAU01000001.1"/>
</dbReference>
<dbReference type="Gene3D" id="2.60.130.10">
    <property type="entry name" value="Aromatic compound dioxygenase"/>
    <property type="match status" value="1"/>
</dbReference>
<keyword evidence="5" id="KW-0560">Oxidoreductase</keyword>
<keyword evidence="4" id="KW-0223">Dioxygenase</keyword>
<keyword evidence="3" id="KW-0479">Metal-binding</keyword>
<protein>
    <submittedName>
        <fullName evidence="8">Hydroxyquinol 1,2-dioxygenase</fullName>
    </submittedName>
</protein>
<evidence type="ECO:0000313" key="9">
    <source>
        <dbReference type="Proteomes" id="UP000605897"/>
    </source>
</evidence>
<evidence type="ECO:0000259" key="7">
    <source>
        <dbReference type="PROSITE" id="PS00083"/>
    </source>
</evidence>
<dbReference type="PANTHER" id="PTHR33711:SF7">
    <property type="entry name" value="INTRADIOL RING-CLEAVAGE DIOXYGENASES DOMAIN-CONTAINING PROTEIN-RELATED"/>
    <property type="match status" value="1"/>
</dbReference>
<organism evidence="8 9">
    <name type="scientific">Amycolatopsis deserti</name>
    <dbReference type="NCBI Taxonomy" id="185696"/>
    <lineage>
        <taxon>Bacteria</taxon>
        <taxon>Bacillati</taxon>
        <taxon>Actinomycetota</taxon>
        <taxon>Actinomycetes</taxon>
        <taxon>Pseudonocardiales</taxon>
        <taxon>Pseudonocardiaceae</taxon>
        <taxon>Amycolatopsis</taxon>
    </lineage>
</organism>
<comment type="cofactor">
    <cofactor evidence="1">
        <name>Fe(3+)</name>
        <dbReference type="ChEBI" id="CHEBI:29034"/>
    </cofactor>
</comment>
<dbReference type="InterPro" id="IPR000627">
    <property type="entry name" value="Intradiol_dOase_C"/>
</dbReference>
<feature type="domain" description="Intradiol ring-cleavage dioxygenases" evidence="7">
    <location>
        <begin position="134"/>
        <end position="162"/>
    </location>
</feature>
<dbReference type="InterPro" id="IPR007535">
    <property type="entry name" value="Catechol_dOase_N"/>
</dbReference>
<dbReference type="Pfam" id="PF04444">
    <property type="entry name" value="Dioxygenase_N"/>
    <property type="match status" value="1"/>
</dbReference>
<evidence type="ECO:0000256" key="4">
    <source>
        <dbReference type="ARBA" id="ARBA00022964"/>
    </source>
</evidence>
<comment type="similarity">
    <text evidence="2">Belongs to the intradiol ring-cleavage dioxygenase family.</text>
</comment>
<keyword evidence="9" id="KW-1185">Reference proteome</keyword>
<dbReference type="Pfam" id="PF00775">
    <property type="entry name" value="Dioxygenase_C"/>
    <property type="match status" value="1"/>
</dbReference>